<dbReference type="EMBL" id="CAEY01000432">
    <property type="status" value="NOT_ANNOTATED_CDS"/>
    <property type="molecule type" value="Genomic_DNA"/>
</dbReference>
<name>T1JPV3_TETUR</name>
<organism evidence="2 3">
    <name type="scientific">Tetranychus urticae</name>
    <name type="common">Two-spotted spider mite</name>
    <dbReference type="NCBI Taxonomy" id="32264"/>
    <lineage>
        <taxon>Eukaryota</taxon>
        <taxon>Metazoa</taxon>
        <taxon>Ecdysozoa</taxon>
        <taxon>Arthropoda</taxon>
        <taxon>Chelicerata</taxon>
        <taxon>Arachnida</taxon>
        <taxon>Acari</taxon>
        <taxon>Acariformes</taxon>
        <taxon>Trombidiformes</taxon>
        <taxon>Prostigmata</taxon>
        <taxon>Eleutherengona</taxon>
        <taxon>Raphignathae</taxon>
        <taxon>Tetranychoidea</taxon>
        <taxon>Tetranychidae</taxon>
        <taxon>Tetranychus</taxon>
    </lineage>
</organism>
<evidence type="ECO:0000256" key="1">
    <source>
        <dbReference type="SAM" id="Phobius"/>
    </source>
</evidence>
<reference evidence="3" key="1">
    <citation type="submission" date="2011-08" db="EMBL/GenBank/DDBJ databases">
        <authorList>
            <person name="Rombauts S."/>
        </authorList>
    </citation>
    <scope>NUCLEOTIDE SEQUENCE</scope>
    <source>
        <strain evidence="3">London</strain>
    </source>
</reference>
<evidence type="ECO:0000313" key="3">
    <source>
        <dbReference type="Proteomes" id="UP000015104"/>
    </source>
</evidence>
<feature type="transmembrane region" description="Helical" evidence="1">
    <location>
        <begin position="6"/>
        <end position="22"/>
    </location>
</feature>
<sequence>MQPLIFELTMIIFLFMIVINIFKNTIKSHLLHYHHLINHCNN</sequence>
<keyword evidence="1" id="KW-0472">Membrane</keyword>
<dbReference type="EnsemblMetazoa" id="tetur01g00920.1">
    <property type="protein sequence ID" value="tetur01g00920.1"/>
    <property type="gene ID" value="tetur01g00920"/>
</dbReference>
<protein>
    <submittedName>
        <fullName evidence="2">Uncharacterized protein</fullName>
    </submittedName>
</protein>
<accession>T1JPV3</accession>
<keyword evidence="1" id="KW-0812">Transmembrane</keyword>
<proteinExistence type="predicted"/>
<dbReference type="HOGENOM" id="CLU_3261120_0_0_1"/>
<keyword evidence="1" id="KW-1133">Transmembrane helix</keyword>
<evidence type="ECO:0000313" key="2">
    <source>
        <dbReference type="EnsemblMetazoa" id="tetur01g00920.1"/>
    </source>
</evidence>
<keyword evidence="3" id="KW-1185">Reference proteome</keyword>
<dbReference type="AlphaFoldDB" id="T1JPV3"/>
<dbReference type="Proteomes" id="UP000015104">
    <property type="component" value="Unassembled WGS sequence"/>
</dbReference>
<reference evidence="2" key="2">
    <citation type="submission" date="2015-06" db="UniProtKB">
        <authorList>
            <consortium name="EnsemblMetazoa"/>
        </authorList>
    </citation>
    <scope>IDENTIFICATION</scope>
</reference>